<proteinExistence type="predicted"/>
<reference evidence="1 2" key="1">
    <citation type="submission" date="2021-06" db="EMBL/GenBank/DDBJ databases">
        <title>Chromosome-level genome assembly of the red-tail catfish (Hemibagrus wyckioides).</title>
        <authorList>
            <person name="Shao F."/>
        </authorList>
    </citation>
    <scope>NUCLEOTIDE SEQUENCE [LARGE SCALE GENOMIC DNA]</scope>
    <source>
        <strain evidence="1">EC202008001</strain>
        <tissue evidence="1">Blood</tissue>
    </source>
</reference>
<evidence type="ECO:0000313" key="2">
    <source>
        <dbReference type="Proteomes" id="UP000824219"/>
    </source>
</evidence>
<organism evidence="1 2">
    <name type="scientific">Hemibagrus wyckioides</name>
    <dbReference type="NCBI Taxonomy" id="337641"/>
    <lineage>
        <taxon>Eukaryota</taxon>
        <taxon>Metazoa</taxon>
        <taxon>Chordata</taxon>
        <taxon>Craniata</taxon>
        <taxon>Vertebrata</taxon>
        <taxon>Euteleostomi</taxon>
        <taxon>Actinopterygii</taxon>
        <taxon>Neopterygii</taxon>
        <taxon>Teleostei</taxon>
        <taxon>Ostariophysi</taxon>
        <taxon>Siluriformes</taxon>
        <taxon>Bagridae</taxon>
        <taxon>Hemibagrus</taxon>
    </lineage>
</organism>
<keyword evidence="2" id="KW-1185">Reference proteome</keyword>
<dbReference type="AlphaFoldDB" id="A0A9D3N5K4"/>
<dbReference type="EMBL" id="JAHKSW010000026">
    <property type="protein sequence ID" value="KAG7316137.1"/>
    <property type="molecule type" value="Genomic_DNA"/>
</dbReference>
<comment type="caution">
    <text evidence="1">The sequence shown here is derived from an EMBL/GenBank/DDBJ whole genome shotgun (WGS) entry which is preliminary data.</text>
</comment>
<protein>
    <submittedName>
        <fullName evidence="1">Uncharacterized protein</fullName>
    </submittedName>
</protein>
<gene>
    <name evidence="1" type="ORF">KOW79_021003</name>
</gene>
<name>A0A9D3N5K4_9TELE</name>
<sequence>MFPNDYPELLFLRLMTVFSVWIWRKRSVTRTIGSQSVNDKLPVQSPVSPSAGFSVVVKAESGSIVTLPALINSTFSDHVALDITGSTAFIQAQTEKENLDWFTEVLQKFLASHRAEMKKKCECIFEGKKDTKTKILLKKDGTKQ</sequence>
<evidence type="ECO:0000313" key="1">
    <source>
        <dbReference type="EMBL" id="KAG7316137.1"/>
    </source>
</evidence>
<dbReference type="Proteomes" id="UP000824219">
    <property type="component" value="Linkage Group LG26"/>
</dbReference>
<accession>A0A9D3N5K4</accession>